<dbReference type="SUPFAM" id="SSF82171">
    <property type="entry name" value="DPP6 N-terminal domain-like"/>
    <property type="match status" value="1"/>
</dbReference>
<protein>
    <submittedName>
        <fullName evidence="1">PWP2</fullName>
    </submittedName>
</protein>
<accession>A0A8S3QQP5</accession>
<gene>
    <name evidence="1" type="ORF">MEDL_12060</name>
</gene>
<evidence type="ECO:0000313" key="1">
    <source>
        <dbReference type="EMBL" id="CAG2197243.1"/>
    </source>
</evidence>
<name>A0A8S3QQP5_MYTED</name>
<dbReference type="GO" id="GO:0000462">
    <property type="term" value="P:maturation of SSU-rRNA from tricistronic rRNA transcript (SSU-rRNA, 5.8S rRNA, LSU-rRNA)"/>
    <property type="evidence" value="ECO:0007669"/>
    <property type="project" value="TreeGrafter"/>
</dbReference>
<dbReference type="PANTHER" id="PTHR19858:SF0">
    <property type="entry name" value="PERIODIC TRYPTOPHAN PROTEIN 2 HOMOLOG"/>
    <property type="match status" value="1"/>
</dbReference>
<dbReference type="GO" id="GO:0034388">
    <property type="term" value="C:Pwp2p-containing subcomplex of 90S preribosome"/>
    <property type="evidence" value="ECO:0007669"/>
    <property type="project" value="TreeGrafter"/>
</dbReference>
<dbReference type="PANTHER" id="PTHR19858">
    <property type="entry name" value="WD40 REPEAT PROTEIN"/>
    <property type="match status" value="1"/>
</dbReference>
<keyword evidence="2" id="KW-1185">Reference proteome</keyword>
<dbReference type="InterPro" id="IPR015943">
    <property type="entry name" value="WD40/YVTN_repeat-like_dom_sf"/>
</dbReference>
<comment type="caution">
    <text evidence="1">The sequence shown here is derived from an EMBL/GenBank/DDBJ whole genome shotgun (WGS) entry which is preliminary data.</text>
</comment>
<organism evidence="1 2">
    <name type="scientific">Mytilus edulis</name>
    <name type="common">Blue mussel</name>
    <dbReference type="NCBI Taxonomy" id="6550"/>
    <lineage>
        <taxon>Eukaryota</taxon>
        <taxon>Metazoa</taxon>
        <taxon>Spiralia</taxon>
        <taxon>Lophotrochozoa</taxon>
        <taxon>Mollusca</taxon>
        <taxon>Bivalvia</taxon>
        <taxon>Autobranchia</taxon>
        <taxon>Pteriomorphia</taxon>
        <taxon>Mytilida</taxon>
        <taxon>Mytiloidea</taxon>
        <taxon>Mytilidae</taxon>
        <taxon>Mytilinae</taxon>
        <taxon>Mytilus</taxon>
    </lineage>
</organism>
<dbReference type="Proteomes" id="UP000683360">
    <property type="component" value="Unassembled WGS sequence"/>
</dbReference>
<dbReference type="Gene3D" id="2.130.10.10">
    <property type="entry name" value="YVTN repeat-like/Quinoprotein amine dehydrogenase"/>
    <property type="match status" value="1"/>
</dbReference>
<sequence length="226" mass="25241">MKFAYKFSNLLGSVYRKGNVLFTPDGNSVISPVGNRISIFDLRNNKSETLPIETQMNITCMALSPDGYTLIVVNDSGEALLCSLISKSVLHSYHFHRPVHQIKFSPDGKTNTILFPLPIPYSAQPLHQNKYKPCSVLMASKLTIFTANHSNRTNTILFPLPIPYSPQPLHQNKYKPCSVLMASKLTIFTANHSNRTNTILISITYTIFSSTTPSEQVQTMFSLNGQ</sequence>
<dbReference type="OrthoDB" id="3142434at2759"/>
<reference evidence="1" key="1">
    <citation type="submission" date="2021-03" db="EMBL/GenBank/DDBJ databases">
        <authorList>
            <person name="Bekaert M."/>
        </authorList>
    </citation>
    <scope>NUCLEOTIDE SEQUENCE</scope>
</reference>
<proteinExistence type="predicted"/>
<dbReference type="EMBL" id="CAJPWZ010000643">
    <property type="protein sequence ID" value="CAG2197243.1"/>
    <property type="molecule type" value="Genomic_DNA"/>
</dbReference>
<dbReference type="InterPro" id="IPR027145">
    <property type="entry name" value="PWP2"/>
</dbReference>
<evidence type="ECO:0000313" key="2">
    <source>
        <dbReference type="Proteomes" id="UP000683360"/>
    </source>
</evidence>
<dbReference type="GO" id="GO:0000028">
    <property type="term" value="P:ribosomal small subunit assembly"/>
    <property type="evidence" value="ECO:0007669"/>
    <property type="project" value="TreeGrafter"/>
</dbReference>
<dbReference type="GO" id="GO:0032040">
    <property type="term" value="C:small-subunit processome"/>
    <property type="evidence" value="ECO:0007669"/>
    <property type="project" value="TreeGrafter"/>
</dbReference>
<dbReference type="AlphaFoldDB" id="A0A8S3QQP5"/>